<dbReference type="PIRSF" id="PIRSF001092">
    <property type="entry name" value="Alpha-L-fucosidase"/>
    <property type="match status" value="1"/>
</dbReference>
<dbReference type="Gene3D" id="3.20.20.80">
    <property type="entry name" value="Glycosidases"/>
    <property type="match status" value="1"/>
</dbReference>
<proteinExistence type="inferred from homology"/>
<dbReference type="AlphaFoldDB" id="A0A1H1TLC8"/>
<evidence type="ECO:0000256" key="6">
    <source>
        <dbReference type="ARBA" id="ARBA00023295"/>
    </source>
</evidence>
<evidence type="ECO:0000256" key="5">
    <source>
        <dbReference type="ARBA" id="ARBA00022801"/>
    </source>
</evidence>
<comment type="function">
    <text evidence="1">Alpha-L-fucosidase is responsible for hydrolyzing the alpha-1,6-linked fucose joined to the reducing-end N-acetylglucosamine of the carbohydrate moieties of glycoproteins.</text>
</comment>
<dbReference type="SUPFAM" id="SSF51445">
    <property type="entry name" value="(Trans)glycosidases"/>
    <property type="match status" value="1"/>
</dbReference>
<dbReference type="PANTHER" id="PTHR10030">
    <property type="entry name" value="ALPHA-L-FUCOSIDASE"/>
    <property type="match status" value="1"/>
</dbReference>
<dbReference type="GO" id="GO:0006004">
    <property type="term" value="P:fucose metabolic process"/>
    <property type="evidence" value="ECO:0007669"/>
    <property type="project" value="InterPro"/>
</dbReference>
<dbReference type="EC" id="3.2.1.51" evidence="3"/>
<dbReference type="GO" id="GO:0004560">
    <property type="term" value="F:alpha-L-fucosidase activity"/>
    <property type="evidence" value="ECO:0007669"/>
    <property type="project" value="InterPro"/>
</dbReference>
<dbReference type="Proteomes" id="UP000198751">
    <property type="component" value="Chromosome I"/>
</dbReference>
<evidence type="ECO:0000256" key="2">
    <source>
        <dbReference type="ARBA" id="ARBA00007951"/>
    </source>
</evidence>
<protein>
    <recommendedName>
        <fullName evidence="3">alpha-L-fucosidase</fullName>
        <ecNumber evidence="3">3.2.1.51</ecNumber>
    </recommendedName>
</protein>
<evidence type="ECO:0000256" key="4">
    <source>
        <dbReference type="ARBA" id="ARBA00022729"/>
    </source>
</evidence>
<dbReference type="InterPro" id="IPR000933">
    <property type="entry name" value="Glyco_hydro_29"/>
</dbReference>
<feature type="domain" description="Glycoside hydrolase family 29 N-terminal" evidence="7">
    <location>
        <begin position="8"/>
        <end position="340"/>
    </location>
</feature>
<dbReference type="InterPro" id="IPR057739">
    <property type="entry name" value="Glyco_hydro_29_N"/>
</dbReference>
<dbReference type="InterPro" id="IPR016286">
    <property type="entry name" value="FUC_metazoa-typ"/>
</dbReference>
<dbReference type="EMBL" id="LT629779">
    <property type="protein sequence ID" value="SDS60359.1"/>
    <property type="molecule type" value="Genomic_DNA"/>
</dbReference>
<evidence type="ECO:0000313" key="8">
    <source>
        <dbReference type="EMBL" id="SDS60359.1"/>
    </source>
</evidence>
<evidence type="ECO:0000256" key="1">
    <source>
        <dbReference type="ARBA" id="ARBA00004071"/>
    </source>
</evidence>
<keyword evidence="5" id="KW-0378">Hydrolase</keyword>
<gene>
    <name evidence="8" type="ORF">SAMN04489743_0429</name>
</gene>
<dbReference type="OrthoDB" id="5526311at2"/>
<organism evidence="8 9">
    <name type="scientific">Pseudarthrobacter equi</name>
    <dbReference type="NCBI Taxonomy" id="728066"/>
    <lineage>
        <taxon>Bacteria</taxon>
        <taxon>Bacillati</taxon>
        <taxon>Actinomycetota</taxon>
        <taxon>Actinomycetes</taxon>
        <taxon>Micrococcales</taxon>
        <taxon>Micrococcaceae</taxon>
        <taxon>Pseudarthrobacter</taxon>
    </lineage>
</organism>
<dbReference type="PRINTS" id="PR00741">
    <property type="entry name" value="GLHYDRLASE29"/>
</dbReference>
<dbReference type="GO" id="GO:0016139">
    <property type="term" value="P:glycoside catabolic process"/>
    <property type="evidence" value="ECO:0007669"/>
    <property type="project" value="TreeGrafter"/>
</dbReference>
<dbReference type="GO" id="GO:0005764">
    <property type="term" value="C:lysosome"/>
    <property type="evidence" value="ECO:0007669"/>
    <property type="project" value="TreeGrafter"/>
</dbReference>
<sequence length="406" mass="45098">MTPSTTVALPVWAQEASLGIFIHWGPYSVPAWAEPTGAWGAIPPETWFAHNAYAEWYANTIRIEGSPAAEHHKATFGDVPYETFLDQWRAEKYDPASWAALFQSICADYVIPVTKHHDGITLWEAPGTADLNTVVRGPRQDLLAPLAEAVRAVGIRFGVYYSGGLDWAFTSYPPITSMEEVDLFRPTDAAYAEYATAHVRDLIDRFKPSVIWNDIDWPDAGRADGSLTELLEHYRQLVPDGIVNDRWGADVWDYRTSEYSHDTHNESGIGWEHNRGLGFSFGYNQIENLELTMSTQEIAKLYADVVSRGGRLLLNVGPTAAGEIPDVQLRSLTGLAPWIQNVKPYTIQRRPAQPSDDIKITGDGWSRAWVSGKNLVVIADDFEKVRIDAGALEVVAISLPVQDGTD</sequence>
<keyword evidence="6" id="KW-0326">Glycosidase</keyword>
<comment type="similarity">
    <text evidence="2">Belongs to the glycosyl hydrolase 29 family.</text>
</comment>
<dbReference type="Pfam" id="PF01120">
    <property type="entry name" value="Alpha_L_fucos"/>
    <property type="match status" value="1"/>
</dbReference>
<dbReference type="InterPro" id="IPR017853">
    <property type="entry name" value="GH"/>
</dbReference>
<evidence type="ECO:0000259" key="7">
    <source>
        <dbReference type="Pfam" id="PF01120"/>
    </source>
</evidence>
<name>A0A1H1TLC8_9MICC</name>
<keyword evidence="4" id="KW-0732">Signal</keyword>
<accession>A0A1H1TLC8</accession>
<evidence type="ECO:0000256" key="3">
    <source>
        <dbReference type="ARBA" id="ARBA00012662"/>
    </source>
</evidence>
<dbReference type="RefSeq" id="WP_091717156.1">
    <property type="nucleotide sequence ID" value="NZ_LT629779.1"/>
</dbReference>
<dbReference type="PANTHER" id="PTHR10030:SF37">
    <property type="entry name" value="ALPHA-L-FUCOSIDASE-RELATED"/>
    <property type="match status" value="1"/>
</dbReference>
<evidence type="ECO:0000313" key="9">
    <source>
        <dbReference type="Proteomes" id="UP000198751"/>
    </source>
</evidence>
<dbReference type="SMART" id="SM00812">
    <property type="entry name" value="Alpha_L_fucos"/>
    <property type="match status" value="1"/>
</dbReference>
<reference evidence="9" key="1">
    <citation type="submission" date="2016-10" db="EMBL/GenBank/DDBJ databases">
        <authorList>
            <person name="Varghese N."/>
            <person name="Submissions S."/>
        </authorList>
    </citation>
    <scope>NUCLEOTIDE SEQUENCE [LARGE SCALE GENOMIC DNA]</scope>
    <source>
        <strain evidence="9">IMMIB L-1606</strain>
    </source>
</reference>
<keyword evidence="9" id="KW-1185">Reference proteome</keyword>